<dbReference type="RefSeq" id="WP_189516717.1">
    <property type="nucleotide sequence ID" value="NZ_BMZM01000002.1"/>
</dbReference>
<organism evidence="1 2">
    <name type="scientific">Kushneria pakistanensis</name>
    <dbReference type="NCBI Taxonomy" id="1508770"/>
    <lineage>
        <taxon>Bacteria</taxon>
        <taxon>Pseudomonadati</taxon>
        <taxon>Pseudomonadota</taxon>
        <taxon>Gammaproteobacteria</taxon>
        <taxon>Oceanospirillales</taxon>
        <taxon>Halomonadaceae</taxon>
        <taxon>Kushneria</taxon>
    </lineage>
</organism>
<dbReference type="Proteomes" id="UP000604243">
    <property type="component" value="Unassembled WGS sequence"/>
</dbReference>
<protein>
    <submittedName>
        <fullName evidence="1">Uncharacterized protein</fullName>
    </submittedName>
</protein>
<dbReference type="EMBL" id="BMZM01000002">
    <property type="protein sequence ID" value="GHC23624.1"/>
    <property type="molecule type" value="Genomic_DNA"/>
</dbReference>
<proteinExistence type="predicted"/>
<comment type="caution">
    <text evidence="1">The sequence shown here is derived from an EMBL/GenBank/DDBJ whole genome shotgun (WGS) entry which is preliminary data.</text>
</comment>
<sequence>MTTGPDTHAAPERADDPITLVDAEQITPPPWPQKAALQAVLSRTRQLLGRRRKPFMDDDRLRRPAWLDEVIQQRSPVCTPALNALTRLLNDSNEPDLRLIMLPPCDDNALLDTWAARHGLDCLAPPEHGALLADEDVSVTLPEGDGVLVIPDLGGWFLRHHHGLRHVRALLAQLGKGARACIIGCNSWTWAFLCKAVQIDLILPAPLTFSPLEEMALRRWFADEMPETAPIDRRFRLSDSGRDLLALDERGRPDHDYFRQLAARSLGIPWVAWHLWQRSLRERIDPDEDDRDTLWVVALEEISLPGDGQTEFLLILHALLIHGALPGETLSQVLPDMAPGPLLQALESNGYIARHNGWFYCQPGAYPAIRRGLEAAGFPMDLYG</sequence>
<accession>A0ABQ3FGQ0</accession>
<evidence type="ECO:0000313" key="2">
    <source>
        <dbReference type="Proteomes" id="UP000604243"/>
    </source>
</evidence>
<reference evidence="2" key="1">
    <citation type="journal article" date="2019" name="Int. J. Syst. Evol. Microbiol.">
        <title>The Global Catalogue of Microorganisms (GCM) 10K type strain sequencing project: providing services to taxonomists for standard genome sequencing and annotation.</title>
        <authorList>
            <consortium name="The Broad Institute Genomics Platform"/>
            <consortium name="The Broad Institute Genome Sequencing Center for Infectious Disease"/>
            <person name="Wu L."/>
            <person name="Ma J."/>
        </authorList>
    </citation>
    <scope>NUCLEOTIDE SEQUENCE [LARGE SCALE GENOMIC DNA]</scope>
    <source>
        <strain evidence="2">KCTC 42082</strain>
    </source>
</reference>
<gene>
    <name evidence="1" type="ORF">GCM10010082_14930</name>
</gene>
<keyword evidence="2" id="KW-1185">Reference proteome</keyword>
<name>A0ABQ3FGQ0_9GAMM</name>
<evidence type="ECO:0000313" key="1">
    <source>
        <dbReference type="EMBL" id="GHC23624.1"/>
    </source>
</evidence>